<dbReference type="EMBL" id="JAUIRO010000002">
    <property type="protein sequence ID" value="KAK0727829.1"/>
    <property type="molecule type" value="Genomic_DNA"/>
</dbReference>
<evidence type="ECO:0000256" key="2">
    <source>
        <dbReference type="SAM" id="MobiDB-lite"/>
    </source>
</evidence>
<dbReference type="RefSeq" id="XP_060300684.1">
    <property type="nucleotide sequence ID" value="XM_060436941.1"/>
</dbReference>
<sequence>MAGTTFKKRSFSGDGPKGGKGGARPTKKQRQAAAYHSSSSEGEDGDDNDSDDNEDGGPIPDNLFDSDDADLDNIEVDDGGSSGEDSEGSDAENQSDSKSPRIKRAAAKHTKPKQPKFVAKDAPDSGGDSSGDDDGSDDGEGSVFGSDTSRSSKPNSKSKRNNPEAFATSISKMLSSKLPVSRRADPIVARSAESAVAARQLVDSALETKARKRLREQKRLAMEKGRVRNVLIASTTRTLNFTTGEVEDVVEEGADTTAEIMATERRLRKVAQRGVVKLFNAVRAAQVKAADAQRVIRGEGIVGVKRKEEKITEMSKKGFLDLIASGGGGLKKGGLEEA</sequence>
<dbReference type="GeneID" id="85320211"/>
<feature type="compositionally biased region" description="Low complexity" evidence="2">
    <location>
        <begin position="141"/>
        <end position="155"/>
    </location>
</feature>
<evidence type="ECO:0000256" key="1">
    <source>
        <dbReference type="ARBA" id="ARBA00007462"/>
    </source>
</evidence>
<feature type="compositionally biased region" description="Acidic residues" evidence="2">
    <location>
        <begin position="41"/>
        <end position="55"/>
    </location>
</feature>
<dbReference type="GO" id="GO:0000470">
    <property type="term" value="P:maturation of LSU-rRNA"/>
    <property type="evidence" value="ECO:0007669"/>
    <property type="project" value="TreeGrafter"/>
</dbReference>
<evidence type="ECO:0000313" key="4">
    <source>
        <dbReference type="Proteomes" id="UP001172101"/>
    </source>
</evidence>
<dbReference type="PANTHER" id="PTHR13245">
    <property type="entry name" value="RRP15-LIKE PROTEIN"/>
    <property type="match status" value="1"/>
</dbReference>
<feature type="compositionally biased region" description="Acidic residues" evidence="2">
    <location>
        <begin position="64"/>
        <end position="90"/>
    </location>
</feature>
<feature type="compositionally biased region" description="Acidic residues" evidence="2">
    <location>
        <begin position="130"/>
        <end position="140"/>
    </location>
</feature>
<name>A0AA40B4Z7_9PEZI</name>
<comment type="similarity">
    <text evidence="1">Belongs to the RRP15 family.</text>
</comment>
<dbReference type="InterPro" id="IPR012459">
    <property type="entry name" value="Rrp15"/>
</dbReference>
<protein>
    <submittedName>
        <fullName evidence="3">Rrp15p-domain-containing protein</fullName>
    </submittedName>
</protein>
<dbReference type="Proteomes" id="UP001172101">
    <property type="component" value="Unassembled WGS sequence"/>
</dbReference>
<feature type="compositionally biased region" description="Basic residues" evidence="2">
    <location>
        <begin position="1"/>
        <end position="10"/>
    </location>
</feature>
<evidence type="ECO:0000313" key="3">
    <source>
        <dbReference type="EMBL" id="KAK0727829.1"/>
    </source>
</evidence>
<dbReference type="GO" id="GO:0030687">
    <property type="term" value="C:preribosome, large subunit precursor"/>
    <property type="evidence" value="ECO:0007669"/>
    <property type="project" value="TreeGrafter"/>
</dbReference>
<gene>
    <name evidence="3" type="ORF">B0T26DRAFT_637573</name>
</gene>
<comment type="caution">
    <text evidence="3">The sequence shown here is derived from an EMBL/GenBank/DDBJ whole genome shotgun (WGS) entry which is preliminary data.</text>
</comment>
<organism evidence="3 4">
    <name type="scientific">Lasiosphaeria miniovina</name>
    <dbReference type="NCBI Taxonomy" id="1954250"/>
    <lineage>
        <taxon>Eukaryota</taxon>
        <taxon>Fungi</taxon>
        <taxon>Dikarya</taxon>
        <taxon>Ascomycota</taxon>
        <taxon>Pezizomycotina</taxon>
        <taxon>Sordariomycetes</taxon>
        <taxon>Sordariomycetidae</taxon>
        <taxon>Sordariales</taxon>
        <taxon>Lasiosphaeriaceae</taxon>
        <taxon>Lasiosphaeria</taxon>
    </lineage>
</organism>
<reference evidence="3" key="1">
    <citation type="submission" date="2023-06" db="EMBL/GenBank/DDBJ databases">
        <title>Genome-scale phylogeny and comparative genomics of the fungal order Sordariales.</title>
        <authorList>
            <consortium name="Lawrence Berkeley National Laboratory"/>
            <person name="Hensen N."/>
            <person name="Bonometti L."/>
            <person name="Westerberg I."/>
            <person name="Brannstrom I.O."/>
            <person name="Guillou S."/>
            <person name="Cros-Aarteil S."/>
            <person name="Calhoun S."/>
            <person name="Haridas S."/>
            <person name="Kuo A."/>
            <person name="Mondo S."/>
            <person name="Pangilinan J."/>
            <person name="Riley R."/>
            <person name="LaButti K."/>
            <person name="Andreopoulos B."/>
            <person name="Lipzen A."/>
            <person name="Chen C."/>
            <person name="Yanf M."/>
            <person name="Daum C."/>
            <person name="Ng V."/>
            <person name="Clum A."/>
            <person name="Steindorff A."/>
            <person name="Ohm R."/>
            <person name="Martin F."/>
            <person name="Silar P."/>
            <person name="Natvig D."/>
            <person name="Lalanne C."/>
            <person name="Gautier V."/>
            <person name="Ament-velasquez S.L."/>
            <person name="Kruys A."/>
            <person name="Hutchinson M.I."/>
            <person name="Powell A.J."/>
            <person name="Barry K."/>
            <person name="Miller A.N."/>
            <person name="Grigoriev I.V."/>
            <person name="Debuchy R."/>
            <person name="Gladieux P."/>
            <person name="Thoren M.H."/>
            <person name="Johannesson H."/>
        </authorList>
    </citation>
    <scope>NUCLEOTIDE SEQUENCE</scope>
    <source>
        <strain evidence="3">SMH2392-1A</strain>
    </source>
</reference>
<dbReference type="GO" id="GO:0000460">
    <property type="term" value="P:maturation of 5.8S rRNA"/>
    <property type="evidence" value="ECO:0007669"/>
    <property type="project" value="TreeGrafter"/>
</dbReference>
<dbReference type="Pfam" id="PF07890">
    <property type="entry name" value="Rrp15p"/>
    <property type="match status" value="1"/>
</dbReference>
<dbReference type="AlphaFoldDB" id="A0AA40B4Z7"/>
<dbReference type="PANTHER" id="PTHR13245:SF14">
    <property type="entry name" value="RRP15-LIKE PROTEIN"/>
    <property type="match status" value="1"/>
</dbReference>
<feature type="compositionally biased region" description="Basic residues" evidence="2">
    <location>
        <begin position="100"/>
        <end position="114"/>
    </location>
</feature>
<feature type="region of interest" description="Disordered" evidence="2">
    <location>
        <begin position="1"/>
        <end position="163"/>
    </location>
</feature>
<proteinExistence type="inferred from homology"/>
<accession>A0AA40B4Z7</accession>
<keyword evidence="4" id="KW-1185">Reference proteome</keyword>